<dbReference type="SUPFAM" id="SSF47413">
    <property type="entry name" value="lambda repressor-like DNA-binding domains"/>
    <property type="match status" value="1"/>
</dbReference>
<dbReference type="Gene3D" id="1.10.260.40">
    <property type="entry name" value="lambda repressor-like DNA-binding domains"/>
    <property type="match status" value="1"/>
</dbReference>
<reference evidence="3" key="2">
    <citation type="submission" date="2020-09" db="EMBL/GenBank/DDBJ databases">
        <authorList>
            <person name="Sun Q."/>
            <person name="Ohkuma M."/>
        </authorList>
    </citation>
    <scope>NUCLEOTIDE SEQUENCE</scope>
    <source>
        <strain evidence="3">JCM 15325</strain>
    </source>
</reference>
<organism evidence="3 4">
    <name type="scientific">Sporolactobacillus putidus</name>
    <dbReference type="NCBI Taxonomy" id="492735"/>
    <lineage>
        <taxon>Bacteria</taxon>
        <taxon>Bacillati</taxon>
        <taxon>Bacillota</taxon>
        <taxon>Bacilli</taxon>
        <taxon>Bacillales</taxon>
        <taxon>Sporolactobacillaceae</taxon>
        <taxon>Sporolactobacillus</taxon>
    </lineage>
</organism>
<evidence type="ECO:0000313" key="3">
    <source>
        <dbReference type="EMBL" id="GGL60865.1"/>
    </source>
</evidence>
<dbReference type="InterPro" id="IPR011051">
    <property type="entry name" value="RmlC_Cupin_sf"/>
</dbReference>
<dbReference type="Proteomes" id="UP000654670">
    <property type="component" value="Unassembled WGS sequence"/>
</dbReference>
<dbReference type="Pfam" id="PF07883">
    <property type="entry name" value="Cupin_2"/>
    <property type="match status" value="1"/>
</dbReference>
<evidence type="ECO:0000259" key="2">
    <source>
        <dbReference type="PROSITE" id="PS50943"/>
    </source>
</evidence>
<dbReference type="InterPro" id="IPR010982">
    <property type="entry name" value="Lambda_DNA-bd_dom_sf"/>
</dbReference>
<name>A0A917S6Y8_9BACL</name>
<gene>
    <name evidence="3" type="ORF">GCM10007968_26000</name>
</gene>
<dbReference type="EMBL" id="BMOK01000013">
    <property type="protein sequence ID" value="GGL60865.1"/>
    <property type="molecule type" value="Genomic_DNA"/>
</dbReference>
<keyword evidence="1" id="KW-0238">DNA-binding</keyword>
<dbReference type="PROSITE" id="PS50943">
    <property type="entry name" value="HTH_CROC1"/>
    <property type="match status" value="1"/>
</dbReference>
<evidence type="ECO:0000313" key="4">
    <source>
        <dbReference type="Proteomes" id="UP000654670"/>
    </source>
</evidence>
<dbReference type="Pfam" id="PF01381">
    <property type="entry name" value="HTH_3"/>
    <property type="match status" value="1"/>
</dbReference>
<proteinExistence type="predicted"/>
<dbReference type="InterPro" id="IPR013096">
    <property type="entry name" value="Cupin_2"/>
</dbReference>
<comment type="caution">
    <text evidence="3">The sequence shown here is derived from an EMBL/GenBank/DDBJ whole genome shotgun (WGS) entry which is preliminary data.</text>
</comment>
<dbReference type="InterPro" id="IPR014710">
    <property type="entry name" value="RmlC-like_jellyroll"/>
</dbReference>
<dbReference type="PANTHER" id="PTHR46797:SF19">
    <property type="entry name" value="BLL2473 PROTEIN"/>
    <property type="match status" value="1"/>
</dbReference>
<dbReference type="AlphaFoldDB" id="A0A917S6Y8"/>
<sequence length="223" mass="25714">MIILRLYIAEDKALTTEFTMLWLSQQKTQFIGFRVNKMLRNKLGETLLNYRKKTGMTIRQFAEHSGISTSLISQLERGNANPSLSVLELIAKALNVLLFTLFINDIDPNTLISRKKDRKKVCRENREHIVYDVLTPDFMKANIEMLMMDLRPHAQTTKGYFVHQEKEELAVVMSGETCVVLDGHEHVLDEGDVVRIPPRVKHKFLNKSDHTIHILFVLTPSLI</sequence>
<dbReference type="InterPro" id="IPR050807">
    <property type="entry name" value="TransReg_Diox_bact_type"/>
</dbReference>
<protein>
    <submittedName>
        <fullName evidence="3">MerR family transcriptional regulator</fullName>
    </submittedName>
</protein>
<reference evidence="3" key="1">
    <citation type="journal article" date="2014" name="Int. J. Syst. Evol. Microbiol.">
        <title>Complete genome sequence of Corynebacterium casei LMG S-19264T (=DSM 44701T), isolated from a smear-ripened cheese.</title>
        <authorList>
            <consortium name="US DOE Joint Genome Institute (JGI-PGF)"/>
            <person name="Walter F."/>
            <person name="Albersmeier A."/>
            <person name="Kalinowski J."/>
            <person name="Ruckert C."/>
        </authorList>
    </citation>
    <scope>NUCLEOTIDE SEQUENCE</scope>
    <source>
        <strain evidence="3">JCM 15325</strain>
    </source>
</reference>
<dbReference type="GO" id="GO:0005829">
    <property type="term" value="C:cytosol"/>
    <property type="evidence" value="ECO:0007669"/>
    <property type="project" value="TreeGrafter"/>
</dbReference>
<dbReference type="GO" id="GO:0003700">
    <property type="term" value="F:DNA-binding transcription factor activity"/>
    <property type="evidence" value="ECO:0007669"/>
    <property type="project" value="TreeGrafter"/>
</dbReference>
<dbReference type="Gene3D" id="2.60.120.10">
    <property type="entry name" value="Jelly Rolls"/>
    <property type="match status" value="1"/>
</dbReference>
<dbReference type="SMART" id="SM00530">
    <property type="entry name" value="HTH_XRE"/>
    <property type="match status" value="1"/>
</dbReference>
<keyword evidence="4" id="KW-1185">Reference proteome</keyword>
<dbReference type="CDD" id="cd02209">
    <property type="entry name" value="cupin_XRE_C"/>
    <property type="match status" value="1"/>
</dbReference>
<evidence type="ECO:0000256" key="1">
    <source>
        <dbReference type="ARBA" id="ARBA00023125"/>
    </source>
</evidence>
<dbReference type="GO" id="GO:0003677">
    <property type="term" value="F:DNA binding"/>
    <property type="evidence" value="ECO:0007669"/>
    <property type="project" value="UniProtKB-KW"/>
</dbReference>
<dbReference type="PANTHER" id="PTHR46797">
    <property type="entry name" value="HTH-TYPE TRANSCRIPTIONAL REGULATOR"/>
    <property type="match status" value="1"/>
</dbReference>
<dbReference type="SUPFAM" id="SSF51182">
    <property type="entry name" value="RmlC-like cupins"/>
    <property type="match status" value="1"/>
</dbReference>
<dbReference type="CDD" id="cd00093">
    <property type="entry name" value="HTH_XRE"/>
    <property type="match status" value="1"/>
</dbReference>
<dbReference type="InterPro" id="IPR001387">
    <property type="entry name" value="Cro/C1-type_HTH"/>
</dbReference>
<feature type="domain" description="HTH cro/C1-type" evidence="2">
    <location>
        <begin position="47"/>
        <end position="101"/>
    </location>
</feature>
<accession>A0A917S6Y8</accession>